<evidence type="ECO:0000256" key="2">
    <source>
        <dbReference type="ARBA" id="ARBA00007207"/>
    </source>
</evidence>
<keyword evidence="3 9" id="KW-0240">DNA-directed RNA polymerase</keyword>
<comment type="cofactor">
    <cofactor evidence="9">
        <name>Zn(2+)</name>
        <dbReference type="ChEBI" id="CHEBI:29105"/>
    </cofactor>
    <text evidence="9">Binds 1 Zn(2+) ion per subunit.</text>
</comment>
<gene>
    <name evidence="9 13" type="primary">rpoC1</name>
</gene>
<dbReference type="Pfam" id="PF04983">
    <property type="entry name" value="RNA_pol_Rpb1_3"/>
    <property type="match status" value="1"/>
</dbReference>
<feature type="binding site" evidence="9">
    <location>
        <position position="1304"/>
    </location>
    <ligand>
        <name>Mg(2+)</name>
        <dbReference type="ChEBI" id="CHEBI:18420"/>
    </ligand>
</feature>
<accession>A0A0S2LPA5</accession>
<dbReference type="InterPro" id="IPR044893">
    <property type="entry name" value="RNA_pol_Rpb1_clamp_domain"/>
</dbReference>
<dbReference type="PANTHER" id="PTHR19376:SF54">
    <property type="entry name" value="DNA-DIRECTED RNA POLYMERASE SUBUNIT BETA"/>
    <property type="match status" value="1"/>
</dbReference>
<evidence type="ECO:0000256" key="9">
    <source>
        <dbReference type="HAMAP-Rule" id="MF_01323"/>
    </source>
</evidence>
<dbReference type="InterPro" id="IPR007080">
    <property type="entry name" value="RNA_pol_Rpb1_1"/>
</dbReference>
<dbReference type="EC" id="2.7.7.6" evidence="9"/>
<evidence type="ECO:0000259" key="12">
    <source>
        <dbReference type="SMART" id="SM00663"/>
    </source>
</evidence>
<comment type="function">
    <text evidence="1 9 10">DNA-dependent RNA polymerase catalyzes the transcription of DNA into RNA using the four ribonucleoside triphosphates as substrates.</text>
</comment>
<dbReference type="InterPro" id="IPR007066">
    <property type="entry name" value="RNA_pol_Rpb1_3"/>
</dbReference>
<feature type="compositionally biased region" description="Basic and acidic residues" evidence="11">
    <location>
        <begin position="310"/>
        <end position="319"/>
    </location>
</feature>
<dbReference type="GO" id="GO:0009507">
    <property type="term" value="C:chloroplast"/>
    <property type="evidence" value="ECO:0007669"/>
    <property type="project" value="UniProtKB-SubCell"/>
</dbReference>
<keyword evidence="6 9" id="KW-0548">Nucleotidyltransferase</keyword>
<dbReference type="Pfam" id="PF04997">
    <property type="entry name" value="RNA_pol_Rpb1_1"/>
    <property type="match status" value="2"/>
</dbReference>
<dbReference type="GO" id="GO:0000287">
    <property type="term" value="F:magnesium ion binding"/>
    <property type="evidence" value="ECO:0007669"/>
    <property type="project" value="UniProtKB-UniRule"/>
</dbReference>
<feature type="region of interest" description="Disordered" evidence="11">
    <location>
        <begin position="309"/>
        <end position="334"/>
    </location>
</feature>
<name>A0A0S2LPA5_CHLAP</name>
<evidence type="ECO:0000256" key="5">
    <source>
        <dbReference type="ARBA" id="ARBA00022679"/>
    </source>
</evidence>
<evidence type="ECO:0000256" key="6">
    <source>
        <dbReference type="ARBA" id="ARBA00022695"/>
    </source>
</evidence>
<comment type="catalytic activity">
    <reaction evidence="8 9 10">
        <text>RNA(n) + a ribonucleoside 5'-triphosphate = RNA(n+1) + diphosphate</text>
        <dbReference type="Rhea" id="RHEA:21248"/>
        <dbReference type="Rhea" id="RHEA-COMP:14527"/>
        <dbReference type="Rhea" id="RHEA-COMP:17342"/>
        <dbReference type="ChEBI" id="CHEBI:33019"/>
        <dbReference type="ChEBI" id="CHEBI:61557"/>
        <dbReference type="ChEBI" id="CHEBI:140395"/>
        <dbReference type="EC" id="2.7.7.6"/>
    </reaction>
</comment>
<feature type="binding site" evidence="9">
    <location>
        <position position="1302"/>
    </location>
    <ligand>
        <name>Mg(2+)</name>
        <dbReference type="ChEBI" id="CHEBI:18420"/>
    </ligand>
</feature>
<organism evidence="13">
    <name type="scientific">Chlamydomonas applanata</name>
    <name type="common">Chlamydomonas humicola</name>
    <dbReference type="NCBI Taxonomy" id="35704"/>
    <lineage>
        <taxon>Eukaryota</taxon>
        <taxon>Viridiplantae</taxon>
        <taxon>Chlorophyta</taxon>
        <taxon>core chlorophytes</taxon>
        <taxon>Chlorophyceae</taxon>
        <taxon>CS clade</taxon>
        <taxon>Chlamydomonadales</taxon>
        <taxon>Chlamydomonadaceae</taxon>
        <taxon>Chlamydomonas</taxon>
    </lineage>
</organism>
<geneLocation type="chloroplast" evidence="13"/>
<sequence length="1503" mass="171402">MLNEMKKANKTVVGPTSLLSNSDNLDRFAIDRTRRFGSTSIQAMGVTSSLDPASGRMDSPGKQMSKKYYTSYSKLSEVKLITIGIASPLRILQWAEKTLPNGKVYGEVLNANTLHHKTFKPQIGGLFCERIFGPLKDFECACENTKMNRMAKQDITKSLQTGSLKKTDEVGSLSTDLGSSKGSLGQNRKQLRKYCPKCNVEYTWSVIRRYQLGYIKLSSPVTHVWFLKGTPSYLSLLLDMKKRHLQLITYCSETLTIENALGNTQKSLFLDSPSQIFASWKALWEQKTENQTLPKQKTNVLKRLNVKPVPNKDWKDTNPKKINPQHVNSESQTSHFSTDLNQNQLWEKTYQLFSEQNILRRGSKPKLHNRFVSKTETRATLPLLLNTLHLSLSYDTFDGPGLIDSPSQETLKTAIESQFTLQLNSESSLKKVLLMSKINTLIHKLPVDGYILCHLERTLHKKMIIHSVLQTWEKLYSTAYMKALNEVTKVYLMFLKTESLTVNDSTTVAQTNETKLRIVFDDRPLTGAKPSRELTEENRLRRFSKSILYKPAIENRRSRFSSATHLSQRNQLMASNKMSNFQFALKSVKKTFKKHVLQTLQQTKQPLFLFNYTTNLNYSNFDSLYLSSPLWTAKTEQSTTHKTQNGLSVESELLVNVLCASLKKTLFLQKLVGTNPISSYPVADDMLGEPLKNKSETEGAQNSIRHFVSQQIHWKNKQINQLKKELVISSPLLQQKALNEFNRIDDVDSLLSNLLTKECYKRKLLTLIENRLRRFSSGLRPGKAPLAKNDFDQFNGPPGLKRSFRLIQNRLKRIDFVDSLSRFASDLRMNHDNKTGGTPKRSTLYNTIYTLSHRERWESEKDWQIFMLYNGYSDIRHSDTVTKRFAFSNPVTSQDKILTRIGSESVRNSGGRQPFSFSETPVQKSMNDTPILAYQYRVRSVLNVTPNTARPAAGGAFGDEVPQRGLSMSDVSSSGFGGTTGHHLSNAFYSGPGIIQQLLNELTFPELKKLDKQNRLVLYQLNQNILKLKKQVKIFVYDKSAYMELKDLCKKRDLLIRRTKLVRKLFRKDSDPSSMILTVLPVLPPDLRPIVKMGSQIAASDLNRLYQQVIYRNERLKFFLKDPATSQSYEMKYAQRLLQEAVDNLIQNSKTSSTSEKDSRGRALKSLSDSLKGKQGRFRQFLLGKRVDYSGRSVIVVGPKLKLHECGLPLEMALELYLPFLLKRILNKNYAKTVIGAKALIKNNAALAHELLREIMLVSPVLLNRAPTLHRLGIQAFVPKLVEGRAILLHPLVCSAFNADFDGDQMAVHIPITVEARAEAWKLMLSRNNILAPSTGDPLAIPSQDMVLGCYYLTTYSKQVQQKALVKSYQNSLKGSDFADSVSKDNHERFSSGLPASSLHTIYFKNLEDVMYAYNQQKLKLHTLVFVKWNQFIENGNDLEEPIELRINSSGQWQEISSNYHRFYNQQNSLMNQYMVTTPGRILFNLVIHRIQVENQLRPFSSN</sequence>
<feature type="binding site" evidence="9">
    <location>
        <position position="1300"/>
    </location>
    <ligand>
        <name>Mg(2+)</name>
        <dbReference type="ChEBI" id="CHEBI:18420"/>
    </ligand>
</feature>
<feature type="binding site" evidence="9">
    <location>
        <position position="198"/>
    </location>
    <ligand>
        <name>Zn(2+)</name>
        <dbReference type="ChEBI" id="CHEBI:29105"/>
    </ligand>
</feature>
<dbReference type="InterPro" id="IPR006592">
    <property type="entry name" value="RNA_pol_N"/>
</dbReference>
<comment type="cofactor">
    <cofactor evidence="9">
        <name>Mg(2+)</name>
        <dbReference type="ChEBI" id="CHEBI:18420"/>
    </cofactor>
    <text evidence="9">Binds 1 Mg(2+) ion per subunit.</text>
</comment>
<feature type="domain" description="RNA polymerase N-terminal" evidence="12">
    <location>
        <begin position="1073"/>
        <end position="1354"/>
    </location>
</feature>
<dbReference type="InterPro" id="IPR034678">
    <property type="entry name" value="RNApol_RpoC1"/>
</dbReference>
<dbReference type="Gene3D" id="1.10.274.100">
    <property type="entry name" value="RNA polymerase Rpb1, domain 3"/>
    <property type="match status" value="1"/>
</dbReference>
<dbReference type="SMART" id="SM00663">
    <property type="entry name" value="RPOLA_N"/>
    <property type="match status" value="1"/>
</dbReference>
<protein>
    <recommendedName>
        <fullName evidence="9">DNA-directed RNA polymerase subunit beta'</fullName>
        <ecNumber evidence="9">2.7.7.6</ecNumber>
    </recommendedName>
    <alternativeName>
        <fullName evidence="9">PEP</fullName>
    </alternativeName>
    <alternativeName>
        <fullName evidence="9">Plastid-encoded RNA polymerase subunit beta'</fullName>
        <shortName evidence="9">RNA polymerase subunit beta'</shortName>
    </alternativeName>
</protein>
<keyword evidence="9" id="KW-0479">Metal-binding</keyword>
<dbReference type="InterPro" id="IPR042102">
    <property type="entry name" value="RNA_pol_Rpb1_3_sf"/>
</dbReference>
<keyword evidence="7 9" id="KW-0804">Transcription</keyword>
<keyword evidence="13" id="KW-0150">Chloroplast</keyword>
<dbReference type="EMBL" id="KT625417">
    <property type="protein sequence ID" value="ALO63227.1"/>
    <property type="molecule type" value="Genomic_DNA"/>
</dbReference>
<dbReference type="Gene3D" id="1.10.40.90">
    <property type="match status" value="1"/>
</dbReference>
<dbReference type="GO" id="GO:0006351">
    <property type="term" value="P:DNA-templated transcription"/>
    <property type="evidence" value="ECO:0007669"/>
    <property type="project" value="UniProtKB-UniRule"/>
</dbReference>
<evidence type="ECO:0000256" key="11">
    <source>
        <dbReference type="SAM" id="MobiDB-lite"/>
    </source>
</evidence>
<comment type="similarity">
    <text evidence="2 9">Belongs to the RNA polymerase beta' chain family. RpoC1 subfamily.</text>
</comment>
<dbReference type="InterPro" id="IPR000722">
    <property type="entry name" value="RNA_pol_asu"/>
</dbReference>
<comment type="subunit">
    <text evidence="9">In plastids the minimal PEP RNA polymerase catalytic core is composed of four subunits: alpha, beta, beta', and beta''. When a (nuclear-encoded) sigma factor is associated with the core the holoenzyme is formed, which can initiate transcription.</text>
</comment>
<evidence type="ECO:0000256" key="3">
    <source>
        <dbReference type="ARBA" id="ARBA00022478"/>
    </source>
</evidence>
<dbReference type="GO" id="GO:0003899">
    <property type="term" value="F:DNA-directed RNA polymerase activity"/>
    <property type="evidence" value="ECO:0007669"/>
    <property type="project" value="UniProtKB-UniRule"/>
</dbReference>
<keyword evidence="5 9" id="KW-0808">Transferase</keyword>
<dbReference type="Pfam" id="PF00623">
    <property type="entry name" value="RNA_pol_Rpb1_2"/>
    <property type="match status" value="1"/>
</dbReference>
<keyword evidence="9" id="KW-0460">Magnesium</keyword>
<evidence type="ECO:0000256" key="4">
    <source>
        <dbReference type="ARBA" id="ARBA00022640"/>
    </source>
</evidence>
<dbReference type="GO" id="GO:0000428">
    <property type="term" value="C:DNA-directed RNA polymerase complex"/>
    <property type="evidence" value="ECO:0007669"/>
    <property type="project" value="UniProtKB-KW"/>
</dbReference>
<keyword evidence="9" id="KW-0862">Zinc</keyword>
<dbReference type="GO" id="GO:0003677">
    <property type="term" value="F:DNA binding"/>
    <property type="evidence" value="ECO:0007669"/>
    <property type="project" value="UniProtKB-UniRule"/>
</dbReference>
<dbReference type="SUPFAM" id="SSF64484">
    <property type="entry name" value="beta and beta-prime subunits of DNA dependent RNA-polymerase"/>
    <property type="match status" value="1"/>
</dbReference>
<evidence type="ECO:0000256" key="1">
    <source>
        <dbReference type="ARBA" id="ARBA00004026"/>
    </source>
</evidence>
<dbReference type="HAMAP" id="MF_01323">
    <property type="entry name" value="RNApol_bact_RpoC1"/>
    <property type="match status" value="1"/>
</dbReference>
<evidence type="ECO:0000256" key="7">
    <source>
        <dbReference type="ARBA" id="ARBA00023163"/>
    </source>
</evidence>
<evidence type="ECO:0000256" key="10">
    <source>
        <dbReference type="RuleBase" id="RU004279"/>
    </source>
</evidence>
<proteinExistence type="inferred from homology"/>
<dbReference type="Gene3D" id="4.10.860.120">
    <property type="entry name" value="RNA polymerase II, clamp domain"/>
    <property type="match status" value="1"/>
</dbReference>
<comment type="subcellular location">
    <subcellularLocation>
        <location evidence="9">Plastid</location>
        <location evidence="9">Chloroplast</location>
    </subcellularLocation>
</comment>
<evidence type="ECO:0000256" key="8">
    <source>
        <dbReference type="ARBA" id="ARBA00048552"/>
    </source>
</evidence>
<dbReference type="Gene3D" id="2.40.40.20">
    <property type="match status" value="1"/>
</dbReference>
<keyword evidence="4 13" id="KW-0934">Plastid</keyword>
<dbReference type="GO" id="GO:0008270">
    <property type="term" value="F:zinc ion binding"/>
    <property type="evidence" value="ECO:0007669"/>
    <property type="project" value="UniProtKB-UniRule"/>
</dbReference>
<reference evidence="13" key="1">
    <citation type="journal article" date="2015" name="BMC Evol. Biol.">
        <title>Chloroplast phylogenomic analysis of chlorophyte green algae identifies a novel lineage sister to the Sphaeropleales (Chlorophyceae).</title>
        <authorList>
            <person name="Lemieux C."/>
            <person name="Vincent A.T."/>
            <person name="Labarre A."/>
            <person name="Otis C."/>
            <person name="Turmel M."/>
        </authorList>
    </citation>
    <scope>NUCLEOTIDE SEQUENCE</scope>
</reference>
<evidence type="ECO:0000313" key="13">
    <source>
        <dbReference type="EMBL" id="ALO63227.1"/>
    </source>
</evidence>
<dbReference type="InterPro" id="IPR045867">
    <property type="entry name" value="DNA-dir_RpoC_beta_prime"/>
</dbReference>
<feature type="binding site" evidence="9">
    <location>
        <position position="195"/>
    </location>
    <ligand>
        <name>Zn(2+)</name>
        <dbReference type="ChEBI" id="CHEBI:29105"/>
    </ligand>
</feature>
<feature type="binding site" evidence="9">
    <location>
        <position position="140"/>
    </location>
    <ligand>
        <name>Zn(2+)</name>
        <dbReference type="ChEBI" id="CHEBI:29105"/>
    </ligand>
</feature>
<feature type="compositionally biased region" description="Polar residues" evidence="11">
    <location>
        <begin position="325"/>
        <end position="334"/>
    </location>
</feature>
<dbReference type="PANTHER" id="PTHR19376">
    <property type="entry name" value="DNA-DIRECTED RNA POLYMERASE"/>
    <property type="match status" value="1"/>
</dbReference>
<feature type="binding site" evidence="9">
    <location>
        <position position="142"/>
    </location>
    <ligand>
        <name>Zn(2+)</name>
        <dbReference type="ChEBI" id="CHEBI:29105"/>
    </ligand>
</feature>